<dbReference type="Proteomes" id="UP001057381">
    <property type="component" value="Chromosome"/>
</dbReference>
<evidence type="ECO:0000313" key="11">
    <source>
        <dbReference type="Proteomes" id="UP000295735"/>
    </source>
</evidence>
<dbReference type="RefSeq" id="WP_149458104.1">
    <property type="nucleotide sequence ID" value="NZ_CP073809.1"/>
</dbReference>
<comment type="similarity">
    <text evidence="2">Belongs to the CPA3 antiporters (TC 2.A.63) subunit E family.</text>
</comment>
<dbReference type="GO" id="GO:0005886">
    <property type="term" value="C:plasma membrane"/>
    <property type="evidence" value="ECO:0007669"/>
    <property type="project" value="UniProtKB-SubCell"/>
</dbReference>
<sequence length="159" mass="18028">MAVQFLINLSLTLLWCLITMSFSFGNIVLGFLFGLFAVFVMRPFLPGRFYLRPLVKSIRLCIIFIIELVKANVQVFKIVLSKEIDISPAFFAYPTELTKDWEISLLSQMITLTPGTVVVAVSNDRKTLYIHAINFSNLEDEIEGIRSSFEAAIKEVGIR</sequence>
<comment type="subcellular location">
    <subcellularLocation>
        <location evidence="1">Cell membrane</location>
        <topology evidence="1">Multi-pass membrane protein</topology>
    </subcellularLocation>
</comment>
<dbReference type="Pfam" id="PF01899">
    <property type="entry name" value="MNHE"/>
    <property type="match status" value="1"/>
</dbReference>
<evidence type="ECO:0000313" key="9">
    <source>
        <dbReference type="EMBL" id="KAA1042553.1"/>
    </source>
</evidence>
<dbReference type="OrthoDB" id="9800498at2"/>
<proteinExistence type="inferred from homology"/>
<protein>
    <submittedName>
        <fullName evidence="10">Na+/H+ antiporter subunit E</fullName>
    </submittedName>
</protein>
<dbReference type="GO" id="GO:0015297">
    <property type="term" value="F:antiporter activity"/>
    <property type="evidence" value="ECO:0007669"/>
    <property type="project" value="UniProtKB-KW"/>
</dbReference>
<keyword evidence="3" id="KW-0050">Antiport</keyword>
<evidence type="ECO:0000256" key="5">
    <source>
        <dbReference type="ARBA" id="ARBA00022692"/>
    </source>
</evidence>
<dbReference type="InterPro" id="IPR002758">
    <property type="entry name" value="Cation_antiport_E"/>
</dbReference>
<evidence type="ECO:0000256" key="7">
    <source>
        <dbReference type="ARBA" id="ARBA00023136"/>
    </source>
</evidence>
<evidence type="ECO:0000256" key="6">
    <source>
        <dbReference type="ARBA" id="ARBA00022989"/>
    </source>
</evidence>
<feature type="transmembrane region" description="Helical" evidence="8">
    <location>
        <begin position="12"/>
        <end position="39"/>
    </location>
</feature>
<keyword evidence="3" id="KW-0813">Transport</keyword>
<dbReference type="Proteomes" id="UP000295735">
    <property type="component" value="Unassembled WGS sequence"/>
</dbReference>
<evidence type="ECO:0000313" key="10">
    <source>
        <dbReference type="EMBL" id="UTH14414.1"/>
    </source>
</evidence>
<keyword evidence="7 8" id="KW-0472">Membrane</keyword>
<keyword evidence="6 8" id="KW-1133">Transmembrane helix</keyword>
<reference evidence="9 11" key="1">
    <citation type="submission" date="2019-09" db="EMBL/GenBank/DDBJ databases">
        <authorList>
            <person name="Mazhar S."/>
            <person name="Altermann E."/>
            <person name="Hill C."/>
            <person name="Mcauliffe O."/>
        </authorList>
    </citation>
    <scope>NUCLEOTIDE SEQUENCE [LARGE SCALE GENOMIC DNA]</scope>
    <source>
        <strain evidence="9 11">ATCC 51831</strain>
    </source>
</reference>
<dbReference type="EMBL" id="SCWC02000001">
    <property type="protein sequence ID" value="KAA1042553.1"/>
    <property type="molecule type" value="Genomic_DNA"/>
</dbReference>
<accession>A0A9Q9F3P4</accession>
<dbReference type="AlphaFoldDB" id="A0A9Q9F3P4"/>
<evidence type="ECO:0000256" key="1">
    <source>
        <dbReference type="ARBA" id="ARBA00004651"/>
    </source>
</evidence>
<dbReference type="PIRSF" id="PIRSF019239">
    <property type="entry name" value="MrpE"/>
    <property type="match status" value="1"/>
</dbReference>
<organism evidence="10 12">
    <name type="scientific">Macrococcus equipercicus</name>
    <dbReference type="NCBI Taxonomy" id="69967"/>
    <lineage>
        <taxon>Bacteria</taxon>
        <taxon>Bacillati</taxon>
        <taxon>Bacillota</taxon>
        <taxon>Bacilli</taxon>
        <taxon>Bacillales</taxon>
        <taxon>Staphylococcaceae</taxon>
        <taxon>Macrococcus</taxon>
    </lineage>
</organism>
<dbReference type="PANTHER" id="PTHR34584:SF1">
    <property type="entry name" value="NA(+)_H(+) ANTIPORTER SUBUNIT E1"/>
    <property type="match status" value="1"/>
</dbReference>
<reference evidence="10" key="2">
    <citation type="submission" date="2021-04" db="EMBL/GenBank/DDBJ databases">
        <title>Complete Genome Sequences of Macrococcus spp. from dog and cattle.</title>
        <authorList>
            <person name="Schwendener S."/>
            <person name="Perreten V."/>
        </authorList>
    </citation>
    <scope>NUCLEOTIDE SEQUENCE</scope>
    <source>
        <strain evidence="10">Epi0143-OL</strain>
    </source>
</reference>
<gene>
    <name evidence="9" type="ORF">ERX35_001335</name>
    <name evidence="10" type="ORF">KFV11_03370</name>
</gene>
<dbReference type="KEGG" id="mequ:KFV11_03370"/>
<evidence type="ECO:0000256" key="8">
    <source>
        <dbReference type="SAM" id="Phobius"/>
    </source>
</evidence>
<evidence type="ECO:0000313" key="12">
    <source>
        <dbReference type="Proteomes" id="UP001057381"/>
    </source>
</evidence>
<keyword evidence="5 8" id="KW-0812">Transmembrane</keyword>
<dbReference type="GO" id="GO:0008324">
    <property type="term" value="F:monoatomic cation transmembrane transporter activity"/>
    <property type="evidence" value="ECO:0007669"/>
    <property type="project" value="InterPro"/>
</dbReference>
<dbReference type="PANTHER" id="PTHR34584">
    <property type="entry name" value="NA(+)/H(+) ANTIPORTER SUBUNIT E1"/>
    <property type="match status" value="1"/>
</dbReference>
<keyword evidence="4" id="KW-1003">Cell membrane</keyword>
<dbReference type="EMBL" id="CP073809">
    <property type="protein sequence ID" value="UTH14414.1"/>
    <property type="molecule type" value="Genomic_DNA"/>
</dbReference>
<evidence type="ECO:0000256" key="2">
    <source>
        <dbReference type="ARBA" id="ARBA00006228"/>
    </source>
</evidence>
<evidence type="ECO:0000256" key="4">
    <source>
        <dbReference type="ARBA" id="ARBA00022475"/>
    </source>
</evidence>
<name>A0A9Q9F3P4_9STAP</name>
<evidence type="ECO:0000256" key="3">
    <source>
        <dbReference type="ARBA" id="ARBA00022449"/>
    </source>
</evidence>
<keyword evidence="11" id="KW-1185">Reference proteome</keyword>